<sequence length="879" mass="101139">MNRILFPLIFLWLFSNALYAQKREIDFHAIKYWQRLGKYGISANGKKVFYESISGSNIILTVCDINGSNKKEYRNAYNAAFTNDSRFLFFNTKDTLHQISLLTGKDSTTVGITDLHIPGGTGRRWLTYMKGGDLILRDYKTETERNYGKVVNFKLNQQGTVLLLQRDSGICWVDLSNNKSIIIYRGDKIRKMAFNPKGNRIVFLSGEDNAIELFRYQPDYKYAQILARNSSEGIMSGFTLAEHELEFSANNELVMCQLERQERKLSPDSLLITKDVDIWSYKDDFLQSQQLNILKGYLKRQYHMVVSYSSGKVLQLENDSMILIGKPGNTIALVKTYKNEDETYWNQSQVPFHRIISLKDGRVIDSIPGNGNIYSIQLSPSGKYITWFDKTDKSFFCYEIKTNRVRRLLPGFIYEEDNPEWNDKITPFIVFDWTDEDRSILVYDKYDIWQIDPLFKTVPVCLTGKYGRRHHIAFRLIAGINGKNVLRERDTVVAAILSDADKYNGFYSLSLNTENSIGNLSLQPYLYYFPGQFASLPPPAPRRAENTSMFILQRQSDREAPNVVVTSDFRNFLVISDLHPEHDYKWHKAELLHWKSDDGRVQRGVLYMPEQLDTLKEYPIIFNYYEESSDERFKYKMPGLSAVNVNIPWYVSRDYLIFVPDIIRRKGENGRSALITVESAAKMLTNKYAWINKGRMGLQGQSFGGTMTNYIITHSSLFAAAQSNAGRSDFVSGFGGIGFGDKSLQNVHEIGQNFLGTTPWEGADIYIENSPVFSIEKVVTPLLIRHNQADQAVNFSQGIELFTALRRAGKKVWLLQYDQETHIMSDGNERSRDFSIRQQQFFDHYLKKRPAPLWMIEGVPATLKGIRSGLEIDTQARVP</sequence>
<dbReference type="PANTHER" id="PTHR42776:SF27">
    <property type="entry name" value="DIPEPTIDYL PEPTIDASE FAMILY MEMBER 6"/>
    <property type="match status" value="1"/>
</dbReference>
<dbReference type="Gene3D" id="2.130.10.10">
    <property type="entry name" value="YVTN repeat-like/Quinoprotein amine dehydrogenase"/>
    <property type="match status" value="1"/>
</dbReference>
<organism evidence="3 4">
    <name type="scientific">Chitinophaga tropicalis</name>
    <dbReference type="NCBI Taxonomy" id="2683588"/>
    <lineage>
        <taxon>Bacteria</taxon>
        <taxon>Pseudomonadati</taxon>
        <taxon>Bacteroidota</taxon>
        <taxon>Chitinophagia</taxon>
        <taxon>Chitinophagales</taxon>
        <taxon>Chitinophagaceae</taxon>
        <taxon>Chitinophaga</taxon>
    </lineage>
</organism>
<dbReference type="InterPro" id="IPR015943">
    <property type="entry name" value="WD40/YVTN_repeat-like_dom_sf"/>
</dbReference>
<dbReference type="AlphaFoldDB" id="A0A7K1U7P0"/>
<protein>
    <submittedName>
        <fullName evidence="3">Prolyl oligopeptidase family serine peptidase</fullName>
    </submittedName>
</protein>
<gene>
    <name evidence="3" type="ORF">GO493_19055</name>
</gene>
<feature type="domain" description="Peptidase S9 prolyl oligopeptidase catalytic" evidence="2">
    <location>
        <begin position="677"/>
        <end position="848"/>
    </location>
</feature>
<reference evidence="3 4" key="1">
    <citation type="submission" date="2019-12" db="EMBL/GenBank/DDBJ databases">
        <title>Chitinophaga sp. strain ysch24 (GDMCC 1.1355), whole genome shotgun sequence.</title>
        <authorList>
            <person name="Zhang X."/>
        </authorList>
    </citation>
    <scope>NUCLEOTIDE SEQUENCE [LARGE SCALE GENOMIC DNA]</scope>
    <source>
        <strain evidence="4">ysch24</strain>
    </source>
</reference>
<evidence type="ECO:0000256" key="1">
    <source>
        <dbReference type="ARBA" id="ARBA00022801"/>
    </source>
</evidence>
<dbReference type="GO" id="GO:0006508">
    <property type="term" value="P:proteolysis"/>
    <property type="evidence" value="ECO:0007669"/>
    <property type="project" value="InterPro"/>
</dbReference>
<evidence type="ECO:0000313" key="4">
    <source>
        <dbReference type="Proteomes" id="UP000461730"/>
    </source>
</evidence>
<comment type="caution">
    <text evidence="3">The sequence shown here is derived from an EMBL/GenBank/DDBJ whole genome shotgun (WGS) entry which is preliminary data.</text>
</comment>
<dbReference type="InterPro" id="IPR029058">
    <property type="entry name" value="AB_hydrolase_fold"/>
</dbReference>
<dbReference type="EMBL" id="WRXN01000008">
    <property type="protein sequence ID" value="MVT10378.1"/>
    <property type="molecule type" value="Genomic_DNA"/>
</dbReference>
<dbReference type="RefSeq" id="WP_157307821.1">
    <property type="nucleotide sequence ID" value="NZ_WRXN01000008.1"/>
</dbReference>
<proteinExistence type="predicted"/>
<name>A0A7K1U7P0_9BACT</name>
<keyword evidence="1" id="KW-0378">Hydrolase</keyword>
<keyword evidence="4" id="KW-1185">Reference proteome</keyword>
<evidence type="ECO:0000259" key="2">
    <source>
        <dbReference type="Pfam" id="PF00326"/>
    </source>
</evidence>
<dbReference type="Proteomes" id="UP000461730">
    <property type="component" value="Unassembled WGS sequence"/>
</dbReference>
<dbReference type="Pfam" id="PF00326">
    <property type="entry name" value="Peptidase_S9"/>
    <property type="match status" value="1"/>
</dbReference>
<evidence type="ECO:0000313" key="3">
    <source>
        <dbReference type="EMBL" id="MVT10378.1"/>
    </source>
</evidence>
<accession>A0A7K1U7P0</accession>
<dbReference type="Gene3D" id="3.40.50.1820">
    <property type="entry name" value="alpha/beta hydrolase"/>
    <property type="match status" value="1"/>
</dbReference>
<dbReference type="InterPro" id="IPR001375">
    <property type="entry name" value="Peptidase_S9_cat"/>
</dbReference>
<dbReference type="SUPFAM" id="SSF82171">
    <property type="entry name" value="DPP6 N-terminal domain-like"/>
    <property type="match status" value="1"/>
</dbReference>
<dbReference type="PANTHER" id="PTHR42776">
    <property type="entry name" value="SERINE PEPTIDASE S9 FAMILY MEMBER"/>
    <property type="match status" value="1"/>
</dbReference>
<dbReference type="SUPFAM" id="SSF53474">
    <property type="entry name" value="alpha/beta-Hydrolases"/>
    <property type="match status" value="1"/>
</dbReference>
<dbReference type="GO" id="GO:0004252">
    <property type="term" value="F:serine-type endopeptidase activity"/>
    <property type="evidence" value="ECO:0007669"/>
    <property type="project" value="TreeGrafter"/>
</dbReference>